<dbReference type="AlphaFoldDB" id="A0A368TN36"/>
<evidence type="ECO:0000256" key="7">
    <source>
        <dbReference type="SAM" id="SignalP"/>
    </source>
</evidence>
<dbReference type="OrthoDB" id="9805828at2"/>
<dbReference type="Gene3D" id="1.10.760.10">
    <property type="entry name" value="Cytochrome c-like domain"/>
    <property type="match status" value="1"/>
</dbReference>
<proteinExistence type="predicted"/>
<evidence type="ECO:0000256" key="4">
    <source>
        <dbReference type="ARBA" id="ARBA00022982"/>
    </source>
</evidence>
<keyword evidence="5 6" id="KW-0408">Iron</keyword>
<evidence type="ECO:0000256" key="1">
    <source>
        <dbReference type="ARBA" id="ARBA00022448"/>
    </source>
</evidence>
<evidence type="ECO:0000256" key="6">
    <source>
        <dbReference type="PROSITE-ProRule" id="PRU00433"/>
    </source>
</evidence>
<keyword evidence="1" id="KW-0813">Transport</keyword>
<evidence type="ECO:0000313" key="10">
    <source>
        <dbReference type="Proteomes" id="UP000252405"/>
    </source>
</evidence>
<reference evidence="9 10" key="1">
    <citation type="submission" date="2018-07" db="EMBL/GenBank/DDBJ databases">
        <title>Halomonas montanilacus sp. nov., isolated from Lake Pengyan on Tibetan Plateau.</title>
        <authorList>
            <person name="Lu H."/>
            <person name="Xing P."/>
            <person name="Wu Q."/>
        </authorList>
    </citation>
    <scope>NUCLEOTIDE SEQUENCE [LARGE SCALE GENOMIC DNA]</scope>
    <source>
        <strain evidence="9 10">PYC7W</strain>
    </source>
</reference>
<name>A0A368TN36_9GAMM</name>
<evidence type="ECO:0000259" key="8">
    <source>
        <dbReference type="PROSITE" id="PS51007"/>
    </source>
</evidence>
<dbReference type="PANTHER" id="PTHR11961">
    <property type="entry name" value="CYTOCHROME C"/>
    <property type="match status" value="1"/>
</dbReference>
<accession>A0A368TN36</accession>
<evidence type="ECO:0000313" key="9">
    <source>
        <dbReference type="EMBL" id="RCV86129.1"/>
    </source>
</evidence>
<keyword evidence="2 6" id="KW-0349">Heme</keyword>
<sequence>MRVTCRVFPSLRLITTGLILGTTLTAASLPVAGDAEHAQGERLFRAQCVGCHSLVPGEHLAGPSLHGLIGRPAGSISDFDYSPALEEANLVWNRETLDAFLSGPDDFLPGTRMVLWGLDERLRQRIIGYLESIAEP</sequence>
<dbReference type="GO" id="GO:0009055">
    <property type="term" value="F:electron transfer activity"/>
    <property type="evidence" value="ECO:0007669"/>
    <property type="project" value="InterPro"/>
</dbReference>
<feature type="signal peptide" evidence="7">
    <location>
        <begin position="1"/>
        <end position="26"/>
    </location>
</feature>
<dbReference type="GO" id="GO:0020037">
    <property type="term" value="F:heme binding"/>
    <property type="evidence" value="ECO:0007669"/>
    <property type="project" value="InterPro"/>
</dbReference>
<evidence type="ECO:0000256" key="2">
    <source>
        <dbReference type="ARBA" id="ARBA00022617"/>
    </source>
</evidence>
<dbReference type="EMBL" id="QPII01000031">
    <property type="protein sequence ID" value="RCV86129.1"/>
    <property type="molecule type" value="Genomic_DNA"/>
</dbReference>
<keyword evidence="4" id="KW-0249">Electron transport</keyword>
<keyword evidence="3 6" id="KW-0479">Metal-binding</keyword>
<dbReference type="InterPro" id="IPR009056">
    <property type="entry name" value="Cyt_c-like_dom"/>
</dbReference>
<feature type="domain" description="Cytochrome c" evidence="8">
    <location>
        <begin position="35"/>
        <end position="134"/>
    </location>
</feature>
<keyword evidence="10" id="KW-1185">Reference proteome</keyword>
<keyword evidence="7" id="KW-0732">Signal</keyword>
<dbReference type="InterPro" id="IPR036909">
    <property type="entry name" value="Cyt_c-like_dom_sf"/>
</dbReference>
<dbReference type="PROSITE" id="PS51007">
    <property type="entry name" value="CYTC"/>
    <property type="match status" value="1"/>
</dbReference>
<dbReference type="GO" id="GO:0046872">
    <property type="term" value="F:metal ion binding"/>
    <property type="evidence" value="ECO:0007669"/>
    <property type="project" value="UniProtKB-KW"/>
</dbReference>
<gene>
    <name evidence="9" type="ORF">DU505_21720</name>
</gene>
<dbReference type="Proteomes" id="UP000252405">
    <property type="component" value="Unassembled WGS sequence"/>
</dbReference>
<organism evidence="9 10">
    <name type="scientific">Billgrantia montanilacus</name>
    <dbReference type="NCBI Taxonomy" id="2282305"/>
    <lineage>
        <taxon>Bacteria</taxon>
        <taxon>Pseudomonadati</taxon>
        <taxon>Pseudomonadota</taxon>
        <taxon>Gammaproteobacteria</taxon>
        <taxon>Oceanospirillales</taxon>
        <taxon>Halomonadaceae</taxon>
        <taxon>Billgrantia</taxon>
    </lineage>
</organism>
<evidence type="ECO:0000256" key="3">
    <source>
        <dbReference type="ARBA" id="ARBA00022723"/>
    </source>
</evidence>
<comment type="caution">
    <text evidence="9">The sequence shown here is derived from an EMBL/GenBank/DDBJ whole genome shotgun (WGS) entry which is preliminary data.</text>
</comment>
<dbReference type="SUPFAM" id="SSF46626">
    <property type="entry name" value="Cytochrome c"/>
    <property type="match status" value="1"/>
</dbReference>
<protein>
    <recommendedName>
        <fullName evidence="8">Cytochrome c domain-containing protein</fullName>
    </recommendedName>
</protein>
<feature type="chain" id="PRO_5016628599" description="Cytochrome c domain-containing protein" evidence="7">
    <location>
        <begin position="27"/>
        <end position="136"/>
    </location>
</feature>
<evidence type="ECO:0000256" key="5">
    <source>
        <dbReference type="ARBA" id="ARBA00023004"/>
    </source>
</evidence>
<dbReference type="PRINTS" id="PR00604">
    <property type="entry name" value="CYTCHRMECIAB"/>
</dbReference>
<dbReference type="InterPro" id="IPR002327">
    <property type="entry name" value="Cyt_c_1A/1B"/>
</dbReference>